<dbReference type="Proteomes" id="UP001066276">
    <property type="component" value="Chromosome 4_1"/>
</dbReference>
<keyword evidence="3" id="KW-1185">Reference proteome</keyword>
<evidence type="ECO:0000256" key="1">
    <source>
        <dbReference type="SAM" id="MobiDB-lite"/>
    </source>
</evidence>
<feature type="compositionally biased region" description="Basic residues" evidence="1">
    <location>
        <begin position="147"/>
        <end position="165"/>
    </location>
</feature>
<evidence type="ECO:0000313" key="3">
    <source>
        <dbReference type="Proteomes" id="UP001066276"/>
    </source>
</evidence>
<accession>A0AAV7T6T3</accession>
<organism evidence="2 3">
    <name type="scientific">Pleurodeles waltl</name>
    <name type="common">Iberian ribbed newt</name>
    <dbReference type="NCBI Taxonomy" id="8319"/>
    <lineage>
        <taxon>Eukaryota</taxon>
        <taxon>Metazoa</taxon>
        <taxon>Chordata</taxon>
        <taxon>Craniata</taxon>
        <taxon>Vertebrata</taxon>
        <taxon>Euteleostomi</taxon>
        <taxon>Amphibia</taxon>
        <taxon>Batrachia</taxon>
        <taxon>Caudata</taxon>
        <taxon>Salamandroidea</taxon>
        <taxon>Salamandridae</taxon>
        <taxon>Pleurodelinae</taxon>
        <taxon>Pleurodeles</taxon>
    </lineage>
</organism>
<feature type="compositionally biased region" description="Basic and acidic residues" evidence="1">
    <location>
        <begin position="1"/>
        <end position="15"/>
    </location>
</feature>
<evidence type="ECO:0000313" key="2">
    <source>
        <dbReference type="EMBL" id="KAJ1171623.1"/>
    </source>
</evidence>
<comment type="caution">
    <text evidence="2">The sequence shown here is derived from an EMBL/GenBank/DDBJ whole genome shotgun (WGS) entry which is preliminary data.</text>
</comment>
<dbReference type="AlphaFoldDB" id="A0AAV7T6T3"/>
<gene>
    <name evidence="2" type="ORF">NDU88_003483</name>
</gene>
<protein>
    <submittedName>
        <fullName evidence="2">Uncharacterized protein</fullName>
    </submittedName>
</protein>
<sequence>MPGERSPHPVPRSERSMYPLATPWNEHTAAPARASAPRLTSRLPLGSVLPGQCRALDAIRRTSAVFVWRQPGAKPKSSPPGPRTQVSASSSLLAIPGPGSHHRSAPSERLSSAGPSAHQPGARESGGPEELPSRRLEGAQRAGALSRRARLKQKKRRGAAARSSRRSGPPKLPCTLVSSPSRPGAGAAPLLPHAHCRSQRAHVTTGARPTNTDPASGRSQQPNPAHVMSLGSPEGCLRGPLPSMPPVG</sequence>
<dbReference type="EMBL" id="JANPWB010000007">
    <property type="protein sequence ID" value="KAJ1171623.1"/>
    <property type="molecule type" value="Genomic_DNA"/>
</dbReference>
<feature type="compositionally biased region" description="Low complexity" evidence="1">
    <location>
        <begin position="183"/>
        <end position="193"/>
    </location>
</feature>
<feature type="compositionally biased region" description="Polar residues" evidence="1">
    <location>
        <begin position="207"/>
        <end position="223"/>
    </location>
</feature>
<proteinExistence type="predicted"/>
<feature type="region of interest" description="Disordered" evidence="1">
    <location>
        <begin position="70"/>
        <end position="248"/>
    </location>
</feature>
<name>A0AAV7T6T3_PLEWA</name>
<feature type="region of interest" description="Disordered" evidence="1">
    <location>
        <begin position="1"/>
        <end position="46"/>
    </location>
</feature>
<reference evidence="2" key="1">
    <citation type="journal article" date="2022" name="bioRxiv">
        <title>Sequencing and chromosome-scale assembly of the giantPleurodeles waltlgenome.</title>
        <authorList>
            <person name="Brown T."/>
            <person name="Elewa A."/>
            <person name="Iarovenko S."/>
            <person name="Subramanian E."/>
            <person name="Araus A.J."/>
            <person name="Petzold A."/>
            <person name="Susuki M."/>
            <person name="Suzuki K.-i.T."/>
            <person name="Hayashi T."/>
            <person name="Toyoda A."/>
            <person name="Oliveira C."/>
            <person name="Osipova E."/>
            <person name="Leigh N.D."/>
            <person name="Simon A."/>
            <person name="Yun M.H."/>
        </authorList>
    </citation>
    <scope>NUCLEOTIDE SEQUENCE</scope>
    <source>
        <strain evidence="2">20211129_DDA</strain>
        <tissue evidence="2">Liver</tissue>
    </source>
</reference>